<dbReference type="AlphaFoldDB" id="A0A5C8GG52"/>
<keyword evidence="2" id="KW-0472">Membrane</keyword>
<keyword evidence="2" id="KW-1133">Transmembrane helix</keyword>
<reference evidence="3 4" key="1">
    <citation type="journal article" date="1992" name="Lakartidningen">
        <title>[Penicillin V and not amoxicillin is the first choice preparation in acute otitis].</title>
        <authorList>
            <person name="Kamme C."/>
            <person name="Lundgren K."/>
            <person name="Prellner K."/>
        </authorList>
    </citation>
    <scope>NUCLEOTIDE SEQUENCE [LARGE SCALE GENOMIC DNA]</scope>
    <source>
        <strain evidence="3 4">PC2022III</strain>
    </source>
</reference>
<evidence type="ECO:0000313" key="3">
    <source>
        <dbReference type="EMBL" id="TXJ60955.1"/>
    </source>
</evidence>
<organism evidence="3 4">
    <name type="scientific">Brachyspira aalborgi</name>
    <dbReference type="NCBI Taxonomy" id="29522"/>
    <lineage>
        <taxon>Bacteria</taxon>
        <taxon>Pseudomonadati</taxon>
        <taxon>Spirochaetota</taxon>
        <taxon>Spirochaetia</taxon>
        <taxon>Brachyspirales</taxon>
        <taxon>Brachyspiraceae</taxon>
        <taxon>Brachyspira</taxon>
    </lineage>
</organism>
<keyword evidence="2" id="KW-0812">Transmembrane</keyword>
<dbReference type="Proteomes" id="UP000322188">
    <property type="component" value="Unassembled WGS sequence"/>
</dbReference>
<accession>A0A5C8GG52</accession>
<dbReference type="EMBL" id="SAYK01000003">
    <property type="protein sequence ID" value="TXJ60955.1"/>
    <property type="molecule type" value="Genomic_DNA"/>
</dbReference>
<protein>
    <submittedName>
        <fullName evidence="3">Uncharacterized protein</fullName>
    </submittedName>
</protein>
<comment type="caution">
    <text evidence="3">The sequence shown here is derived from an EMBL/GenBank/DDBJ whole genome shotgun (WGS) entry which is preliminary data.</text>
</comment>
<feature type="region of interest" description="Disordered" evidence="1">
    <location>
        <begin position="1"/>
        <end position="38"/>
    </location>
</feature>
<evidence type="ECO:0000313" key="4">
    <source>
        <dbReference type="Proteomes" id="UP000322188"/>
    </source>
</evidence>
<name>A0A5C8GG52_9SPIR</name>
<feature type="transmembrane region" description="Helical" evidence="2">
    <location>
        <begin position="121"/>
        <end position="137"/>
    </location>
</feature>
<evidence type="ECO:0000256" key="1">
    <source>
        <dbReference type="SAM" id="MobiDB-lite"/>
    </source>
</evidence>
<evidence type="ECO:0000256" key="2">
    <source>
        <dbReference type="SAM" id="Phobius"/>
    </source>
</evidence>
<feature type="compositionally biased region" description="Basic and acidic residues" evidence="1">
    <location>
        <begin position="10"/>
        <end position="38"/>
    </location>
</feature>
<proteinExistence type="predicted"/>
<sequence>MFNLNNLEQNRTEQNRTEQNRTEQNRTEQNRTEQNRTEQNRTERYYYLLNNNLNFYILQISKAFKFLSASILLQKFFSNKKLIFGLFQFNQNFNFARNIYLNVFNKYQKESSIMKEQRKNFYLLLIILSLIALFLISCDNKNKTGTEGRTLSYYAGNWWGKAPGETAEDNILTINGDSSITLKIGDEIIIPSSSVTRVSDTNYIGSYYTNITEGKVSTKLTFNFSSDTQGKLIMEVTLDLNSQSSTIDITKK</sequence>
<gene>
    <name evidence="3" type="ORF">EPJ74_01535</name>
</gene>